<dbReference type="SUPFAM" id="SSF53474">
    <property type="entry name" value="alpha/beta-Hydrolases"/>
    <property type="match status" value="1"/>
</dbReference>
<keyword evidence="3" id="KW-1185">Reference proteome</keyword>
<dbReference type="Proteomes" id="UP000772618">
    <property type="component" value="Unassembled WGS sequence"/>
</dbReference>
<evidence type="ECO:0000313" key="3">
    <source>
        <dbReference type="Proteomes" id="UP000772618"/>
    </source>
</evidence>
<dbReference type="Pfam" id="PF00561">
    <property type="entry name" value="Abhydrolase_1"/>
    <property type="match status" value="1"/>
</dbReference>
<comment type="caution">
    <text evidence="2">The sequence shown here is derived from an EMBL/GenBank/DDBJ whole genome shotgun (WGS) entry which is preliminary data.</text>
</comment>
<dbReference type="InterPro" id="IPR050266">
    <property type="entry name" value="AB_hydrolase_sf"/>
</dbReference>
<protein>
    <submittedName>
        <fullName evidence="2">Alpha/beta hydrolase</fullName>
    </submittedName>
</protein>
<reference evidence="2 3" key="1">
    <citation type="submission" date="2021-05" db="EMBL/GenBank/DDBJ databases">
        <title>A Polyphasic approach of four new species of the genus Ohtaekwangia: Ohtaekwangia histidinii sp. nov., Ohtaekwangia cretensis sp. nov., Ohtaekwangia indiensis sp. nov., Ohtaekwangia reichenbachii sp. nov. from diverse environment.</title>
        <authorList>
            <person name="Octaviana S."/>
        </authorList>
    </citation>
    <scope>NUCLEOTIDE SEQUENCE [LARGE SCALE GENOMIC DNA]</scope>
    <source>
        <strain evidence="2 3">PWU20</strain>
    </source>
</reference>
<evidence type="ECO:0000259" key="1">
    <source>
        <dbReference type="Pfam" id="PF00561"/>
    </source>
</evidence>
<proteinExistence type="predicted"/>
<evidence type="ECO:0000313" key="2">
    <source>
        <dbReference type="EMBL" id="MBT1702689.1"/>
    </source>
</evidence>
<dbReference type="PRINTS" id="PR00111">
    <property type="entry name" value="ABHYDROLASE"/>
</dbReference>
<feature type="domain" description="AB hydrolase-1" evidence="1">
    <location>
        <begin position="13"/>
        <end position="236"/>
    </location>
</feature>
<dbReference type="RefSeq" id="WP_254152656.1">
    <property type="nucleotide sequence ID" value="NZ_JAHESD010000007.1"/>
</dbReference>
<accession>A0ABS5VP98</accession>
<organism evidence="2 3">
    <name type="scientific">Chryseosolibacter indicus</name>
    <dbReference type="NCBI Taxonomy" id="2782351"/>
    <lineage>
        <taxon>Bacteria</taxon>
        <taxon>Pseudomonadati</taxon>
        <taxon>Bacteroidota</taxon>
        <taxon>Cytophagia</taxon>
        <taxon>Cytophagales</taxon>
        <taxon>Chryseotaleaceae</taxon>
        <taxon>Chryseosolibacter</taxon>
    </lineage>
</organism>
<keyword evidence="2" id="KW-0378">Hydrolase</keyword>
<dbReference type="InterPro" id="IPR000073">
    <property type="entry name" value="AB_hydrolase_1"/>
</dbReference>
<dbReference type="Gene3D" id="3.40.50.1820">
    <property type="entry name" value="alpha/beta hydrolase"/>
    <property type="match status" value="1"/>
</dbReference>
<sequence>MSLHFIERGSGHPVILIHGFPLNQQIWDNFATSLSSSFRVFTIDLPGFGNSPALNNDFSIEDVASTLLTWIKEVNIKNAVLVGHSLGGYVALAMVEQEPTLFSGLVLFHSTAFADSEEKKQNRNKSLEFIEKNGVQAFTSNFIAPLFADNTNSAIALVKDISIQASADTVTGYTKAMRDRKDRTVVLKQFPKHILIISGQKDAGITVESVEKQAQLSPRIEFHVLENVAHMGMLENEGKTLELLSQFVLKSNQP</sequence>
<dbReference type="GO" id="GO:0016787">
    <property type="term" value="F:hydrolase activity"/>
    <property type="evidence" value="ECO:0007669"/>
    <property type="project" value="UniProtKB-KW"/>
</dbReference>
<dbReference type="InterPro" id="IPR029058">
    <property type="entry name" value="AB_hydrolase_fold"/>
</dbReference>
<dbReference type="PANTHER" id="PTHR43798">
    <property type="entry name" value="MONOACYLGLYCEROL LIPASE"/>
    <property type="match status" value="1"/>
</dbReference>
<dbReference type="EMBL" id="JAHESD010000007">
    <property type="protein sequence ID" value="MBT1702689.1"/>
    <property type="molecule type" value="Genomic_DNA"/>
</dbReference>
<name>A0ABS5VP98_9BACT</name>
<gene>
    <name evidence="2" type="ORF">KK060_05315</name>
</gene>